<dbReference type="Proteomes" id="UP000516437">
    <property type="component" value="Unassembled WGS sequence"/>
</dbReference>
<evidence type="ECO:0000313" key="8">
    <source>
        <dbReference type="EMBL" id="KAB1201390.1"/>
    </source>
</evidence>
<keyword evidence="1" id="KW-0433">Leucine-rich repeat</keyword>
<dbReference type="InterPro" id="IPR045344">
    <property type="entry name" value="C-JID"/>
</dbReference>
<dbReference type="InterPro" id="IPR013105">
    <property type="entry name" value="TPR_2"/>
</dbReference>
<keyword evidence="2" id="KW-0677">Repeat</keyword>
<accession>A0A6A1UQN0</accession>
<dbReference type="InterPro" id="IPR032675">
    <property type="entry name" value="LRR_dom_sf"/>
</dbReference>
<evidence type="ECO:0000256" key="3">
    <source>
        <dbReference type="ARBA" id="ARBA00022803"/>
    </source>
</evidence>
<keyword evidence="9" id="KW-1185">Reference proteome</keyword>
<dbReference type="InterPro" id="IPR019734">
    <property type="entry name" value="TPR_rpt"/>
</dbReference>
<evidence type="ECO:0000259" key="6">
    <source>
        <dbReference type="Pfam" id="PF20160"/>
    </source>
</evidence>
<evidence type="ECO:0000256" key="5">
    <source>
        <dbReference type="PROSITE-ProRule" id="PRU00339"/>
    </source>
</evidence>
<dbReference type="Pfam" id="PF13181">
    <property type="entry name" value="TPR_8"/>
    <property type="match status" value="1"/>
</dbReference>
<dbReference type="InterPro" id="IPR058546">
    <property type="entry name" value="RPS4B/Roq1-like_LRR"/>
</dbReference>
<dbReference type="PANTHER" id="PTHR16193">
    <property type="entry name" value="TETRATRICOPEPTIDE REPEAT PROTEIN 27"/>
    <property type="match status" value="1"/>
</dbReference>
<dbReference type="Gene3D" id="3.80.10.10">
    <property type="entry name" value="Ribonuclease Inhibitor"/>
    <property type="match status" value="2"/>
</dbReference>
<dbReference type="Gene3D" id="1.25.40.10">
    <property type="entry name" value="Tetratricopeptide repeat domain"/>
    <property type="match status" value="1"/>
</dbReference>
<evidence type="ECO:0000256" key="1">
    <source>
        <dbReference type="ARBA" id="ARBA00022614"/>
    </source>
</evidence>
<dbReference type="SMART" id="SM00028">
    <property type="entry name" value="TPR"/>
    <property type="match status" value="4"/>
</dbReference>
<dbReference type="OrthoDB" id="1936594at2759"/>
<organism evidence="8 9">
    <name type="scientific">Morella rubra</name>
    <name type="common">Chinese bayberry</name>
    <dbReference type="NCBI Taxonomy" id="262757"/>
    <lineage>
        <taxon>Eukaryota</taxon>
        <taxon>Viridiplantae</taxon>
        <taxon>Streptophyta</taxon>
        <taxon>Embryophyta</taxon>
        <taxon>Tracheophyta</taxon>
        <taxon>Spermatophyta</taxon>
        <taxon>Magnoliopsida</taxon>
        <taxon>eudicotyledons</taxon>
        <taxon>Gunneridae</taxon>
        <taxon>Pentapetalae</taxon>
        <taxon>rosids</taxon>
        <taxon>fabids</taxon>
        <taxon>Fagales</taxon>
        <taxon>Myricaceae</taxon>
        <taxon>Morella</taxon>
    </lineage>
</organism>
<evidence type="ECO:0000256" key="4">
    <source>
        <dbReference type="ARBA" id="ARBA00022821"/>
    </source>
</evidence>
<dbReference type="Pfam" id="PF23286">
    <property type="entry name" value="LRR_13"/>
    <property type="match status" value="1"/>
</dbReference>
<dbReference type="InterPro" id="IPR044244">
    <property type="entry name" value="TTC27/Emw1"/>
</dbReference>
<dbReference type="Pfam" id="PF20160">
    <property type="entry name" value="C-JID"/>
    <property type="match status" value="1"/>
</dbReference>
<dbReference type="EMBL" id="RXIC02000070">
    <property type="protein sequence ID" value="KAB1201390.1"/>
    <property type="molecule type" value="Genomic_DNA"/>
</dbReference>
<dbReference type="SUPFAM" id="SSF52058">
    <property type="entry name" value="L domain-like"/>
    <property type="match status" value="1"/>
</dbReference>
<protein>
    <submittedName>
        <fullName evidence="8">Uncharacterized protein</fullName>
    </submittedName>
</protein>
<evidence type="ECO:0000313" key="9">
    <source>
        <dbReference type="Proteomes" id="UP000516437"/>
    </source>
</evidence>
<proteinExistence type="predicted"/>
<dbReference type="SUPFAM" id="SSF48452">
    <property type="entry name" value="TPR-like"/>
    <property type="match status" value="1"/>
</dbReference>
<reference evidence="8 9" key="1">
    <citation type="journal article" date="2019" name="Plant Biotechnol. J.">
        <title>The red bayberry genome and genetic basis of sex determination.</title>
        <authorList>
            <person name="Jia H.M."/>
            <person name="Jia H.J."/>
            <person name="Cai Q.L."/>
            <person name="Wang Y."/>
            <person name="Zhao H.B."/>
            <person name="Yang W.F."/>
            <person name="Wang G.Y."/>
            <person name="Li Y.H."/>
            <person name="Zhan D.L."/>
            <person name="Shen Y.T."/>
            <person name="Niu Q.F."/>
            <person name="Chang L."/>
            <person name="Qiu J."/>
            <person name="Zhao L."/>
            <person name="Xie H.B."/>
            <person name="Fu W.Y."/>
            <person name="Jin J."/>
            <person name="Li X.W."/>
            <person name="Jiao Y."/>
            <person name="Zhou C.C."/>
            <person name="Tu T."/>
            <person name="Chai C.Y."/>
            <person name="Gao J.L."/>
            <person name="Fan L.J."/>
            <person name="van de Weg E."/>
            <person name="Wang J.Y."/>
            <person name="Gao Z.S."/>
        </authorList>
    </citation>
    <scope>NUCLEOTIDE SEQUENCE [LARGE SCALE GENOMIC DNA]</scope>
    <source>
        <tissue evidence="8">Leaves</tissue>
    </source>
</reference>
<dbReference type="PANTHER" id="PTHR16193:SF0">
    <property type="entry name" value="TETRATRICOPEPTIDE REPEAT PROTEIN 27"/>
    <property type="match status" value="1"/>
</dbReference>
<feature type="domain" description="Disease resistance protein RPS4B/Roq1-like leucine-rich repeats" evidence="7">
    <location>
        <begin position="140"/>
        <end position="230"/>
    </location>
</feature>
<keyword evidence="3 5" id="KW-0802">TPR repeat</keyword>
<evidence type="ECO:0000259" key="7">
    <source>
        <dbReference type="Pfam" id="PF23286"/>
    </source>
</evidence>
<gene>
    <name evidence="8" type="ORF">CJ030_MR0G003780</name>
</gene>
<dbReference type="InterPro" id="IPR011990">
    <property type="entry name" value="TPR-like_helical_dom_sf"/>
</dbReference>
<name>A0A6A1UQN0_9ROSI</name>
<keyword evidence="4" id="KW-0611">Plant defense</keyword>
<evidence type="ECO:0000256" key="2">
    <source>
        <dbReference type="ARBA" id="ARBA00022737"/>
    </source>
</evidence>
<dbReference type="Pfam" id="PF07719">
    <property type="entry name" value="TPR_2"/>
    <property type="match status" value="1"/>
</dbReference>
<sequence>MKRLRLFINHNAWFSKGPDYLSNELRLLDWGRCPLQSLPSNFHGKELVVLEMVNSLIKELGEVPKNFENLAIMDFSSCKFLTTIPDLSGAVNLKELILRNCTNLFEVHNSIGFLDKLVELDLFECSNLRRFPRSLKLKLLATLDLRGCSSLQHFPEIECKMEFLDHLYFEDTGIAEVPSSIENLTQLIDISLVNCKDLVHIPSSVLYLQHLKGITIEDCPQLVKLPKGMKGKGESTPSIVSTNESEISLGGEEIPWQILYCMRYVRKTLFSCGIIFPGDKIPDWFSHHKETSIGNSCEIDISGLLDLDKIIGIAVCAVVRPILPPASPKAPTQDVGPRLPDIEAEITGNVGPRYYIGISPELMSSDHVWLEYFVVESFKLKEDSLRVKFNSNSNTLFLKSCGVHLVHKHEQNMKDHPEVLPEDVDVHLDVLDEDIENLQNANEFWLPGKGTEDPKLSWELDMSEQPEAEAALLLHGYELRLLRCTLASSLSNPQNQPPHRPVDVSAALLALIDDILTSIEAGDYLRALSSEAAGLFVQSADDSYIDSAECADRVYSDILDRVQSFVLGENESREDDRDKDKGFRVMLVICVAIAAFLGFTQGNMTGPLEAIMPKCPLAMAGDKEMEEWENWARNQLMAAGSDLLGKLSNLQYLVFAKMLIMLIRDILFGGSVSSTNGIRSISWWLARILFLHQRILDERSSSLFDLLHAYMGKTLHHFDSLEKVTSYFGSSLLNGEASAIASMVHLEAGLVEYTYGRVDACRQHFESAEVAAGLELSVTGVLGFRTVHQVEPKAQMVLVANTSPSNTSDNCALESSGIRAHDSSIGEDCSHQHQDETCEVSEILMTPKLIETNNGGVRPQGIQNGGPAGAPLKGIQQAVILGQCLLIEKSSRHDEMQRWDMAPYIEAIDSQQSSYFIIWNVRDLLRIRWESTRSRTKERALLMMDNLVKSFCEPSPGVTQRIPLCFGVYIPSIPALRKEHGELLVRCGLIGEAVKIFEDLELWDNLIFCYRLLEKKAAAVELIKKRLAEIPNDPRLWCSLGDVTNDDSCYEKALEVSNNRSARAKRSLARSAYNRGEYETSKMLWESAMALNSLYPDGWFALGAAALKARDVEKALDGFTRAVQLDPDNGEAWNNIACLHMIKKRSKEAFIAFKEALKFKRDSWQLWDNYGNVAMDVGNISQALGIMVLLHMRTPSLLEMDLLDSDARGQAVIRKYKELQCRNVALEAIQKVLNISGCKRINAELLTRIMIEVEIRASTNQSASPVMTNHDDCCDQDYAADYQVDHLNKSTQGDTGVGRSRETEYLVEFLGKVLQQIVRSEGGADIWGLYARWHKIKGDLIMCSEALLKQVRSYQGSDLWKDRDRFKSFAQASLELCKAESFSDKEEFRDLQACLDEVKMKLQSAPAPA</sequence>
<dbReference type="PROSITE" id="PS50005">
    <property type="entry name" value="TPR"/>
    <property type="match status" value="1"/>
</dbReference>
<comment type="caution">
    <text evidence="8">The sequence shown here is derived from an EMBL/GenBank/DDBJ whole genome shotgun (WGS) entry which is preliminary data.</text>
</comment>
<feature type="domain" description="C-JID" evidence="6">
    <location>
        <begin position="276"/>
        <end position="411"/>
    </location>
</feature>
<dbReference type="PROSITE" id="PS50293">
    <property type="entry name" value="TPR_REGION"/>
    <property type="match status" value="1"/>
</dbReference>
<feature type="repeat" description="TPR" evidence="5">
    <location>
        <begin position="1096"/>
        <end position="1129"/>
    </location>
</feature>